<comment type="subcellular location">
    <subcellularLocation>
        <location evidence="2">Cytoplasm</location>
        <location evidence="2">Cytoskeleton</location>
        <location evidence="2">Cilium axoneme</location>
    </subcellularLocation>
</comment>
<dbReference type="PANTHER" id="PTHR31078">
    <property type="entry name" value="CILIA- AND FLAGELLA-ASSOCIATED PROTEIN 300"/>
    <property type="match status" value="1"/>
</dbReference>
<evidence type="ECO:0000313" key="9">
    <source>
        <dbReference type="Proteomes" id="UP001209878"/>
    </source>
</evidence>
<dbReference type="EMBL" id="JAODUO010000693">
    <property type="protein sequence ID" value="KAK2175966.1"/>
    <property type="molecule type" value="Genomic_DNA"/>
</dbReference>
<evidence type="ECO:0000256" key="6">
    <source>
        <dbReference type="ARBA" id="ARBA00023212"/>
    </source>
</evidence>
<comment type="function">
    <text evidence="1">Cilium- and flagellum-specific protein that plays a role in axonemal structure organization and motility. May play a role in outer and inner dynein arm assembly.</text>
</comment>
<gene>
    <name evidence="8" type="ORF">NP493_692g02008</name>
</gene>
<proteinExistence type="inferred from homology"/>
<evidence type="ECO:0000256" key="3">
    <source>
        <dbReference type="ARBA" id="ARBA00009205"/>
    </source>
</evidence>
<evidence type="ECO:0000313" key="8">
    <source>
        <dbReference type="EMBL" id="KAK2175966.1"/>
    </source>
</evidence>
<comment type="similarity">
    <text evidence="3">Belongs to the CFAP300 family.</text>
</comment>
<evidence type="ECO:0000256" key="4">
    <source>
        <dbReference type="ARBA" id="ARBA00022174"/>
    </source>
</evidence>
<evidence type="ECO:0000256" key="1">
    <source>
        <dbReference type="ARBA" id="ARBA00002404"/>
    </source>
</evidence>
<dbReference type="Pfam" id="PF14926">
    <property type="entry name" value="CFAP300"/>
    <property type="match status" value="1"/>
</dbReference>
<comment type="caution">
    <text evidence="8">The sequence shown here is derived from an EMBL/GenBank/DDBJ whole genome shotgun (WGS) entry which is preliminary data.</text>
</comment>
<dbReference type="AlphaFoldDB" id="A0AAD9KR17"/>
<organism evidence="8 9">
    <name type="scientific">Ridgeia piscesae</name>
    <name type="common">Tubeworm</name>
    <dbReference type="NCBI Taxonomy" id="27915"/>
    <lineage>
        <taxon>Eukaryota</taxon>
        <taxon>Metazoa</taxon>
        <taxon>Spiralia</taxon>
        <taxon>Lophotrochozoa</taxon>
        <taxon>Annelida</taxon>
        <taxon>Polychaeta</taxon>
        <taxon>Sedentaria</taxon>
        <taxon>Canalipalpata</taxon>
        <taxon>Sabellida</taxon>
        <taxon>Siboglinidae</taxon>
        <taxon>Ridgeia</taxon>
    </lineage>
</organism>
<reference evidence="8" key="1">
    <citation type="journal article" date="2023" name="Mol. Biol. Evol.">
        <title>Third-Generation Sequencing Reveals the Adaptive Role of the Epigenome in Three Deep-Sea Polychaetes.</title>
        <authorList>
            <person name="Perez M."/>
            <person name="Aroh O."/>
            <person name="Sun Y."/>
            <person name="Lan Y."/>
            <person name="Juniper S.K."/>
            <person name="Young C.R."/>
            <person name="Angers B."/>
            <person name="Qian P.Y."/>
        </authorList>
    </citation>
    <scope>NUCLEOTIDE SEQUENCE</scope>
    <source>
        <strain evidence="8">R07B-5</strain>
    </source>
</reference>
<evidence type="ECO:0000256" key="5">
    <source>
        <dbReference type="ARBA" id="ARBA00022490"/>
    </source>
</evidence>
<keyword evidence="6" id="KW-0206">Cytoskeleton</keyword>
<dbReference type="GO" id="GO:0005930">
    <property type="term" value="C:axoneme"/>
    <property type="evidence" value="ECO:0007669"/>
    <property type="project" value="UniProtKB-SubCell"/>
</dbReference>
<keyword evidence="9" id="KW-1185">Reference proteome</keyword>
<evidence type="ECO:0000256" key="2">
    <source>
        <dbReference type="ARBA" id="ARBA00004430"/>
    </source>
</evidence>
<sequence>MDTASKFSFQYLSGKKFNSIEGKDAKESLVKWSMKGRLKAQAFSFDQPFKSYQKEDFVTAFFQDDAVVYNLQVVSSTGNLVPLGLKAAKVSVEELSCSVLSMTFFDRLFDAGIVREQGQISKCFDEYIGDFTISDELRKMLLSDESDHFDLYSDTEKQEFLFLLFRHMCLGGATCQYEDNVKPYLDITKLIYKDLVSVQKDPKSGDLHVASHVFRVHAQTEDGDEYYPDTLEHEQNFAYLIIDPLRRHVNVLYHKFGTSSFDDL</sequence>
<keyword evidence="5" id="KW-0963">Cytoplasm</keyword>
<dbReference type="PANTHER" id="PTHR31078:SF1">
    <property type="entry name" value="CILIA- AND FLAGELLA-ASSOCIATED PROTEIN 300"/>
    <property type="match status" value="1"/>
</dbReference>
<accession>A0AAD9KR17</accession>
<dbReference type="Proteomes" id="UP001209878">
    <property type="component" value="Unassembled WGS sequence"/>
</dbReference>
<name>A0AAD9KR17_RIDPI</name>
<keyword evidence="7" id="KW-0966">Cell projection</keyword>
<protein>
    <recommendedName>
        <fullName evidence="4">Cilia- and flagella-associated protein 300</fullName>
    </recommendedName>
</protein>
<evidence type="ECO:0000256" key="7">
    <source>
        <dbReference type="ARBA" id="ARBA00023273"/>
    </source>
</evidence>
<dbReference type="InterPro" id="IPR029416">
    <property type="entry name" value="CFAP300"/>
</dbReference>